<feature type="domain" description="DUF8103" evidence="1">
    <location>
        <begin position="1"/>
        <end position="89"/>
    </location>
</feature>
<reference evidence="2 3" key="1">
    <citation type="journal article" date="2014" name="PLoS Genet.">
        <title>Phylogenetically driven sequencing of extremely halophilic archaea reveals strategies for static and dynamic osmo-response.</title>
        <authorList>
            <person name="Becker E.A."/>
            <person name="Seitzer P.M."/>
            <person name="Tritt A."/>
            <person name="Larsen D."/>
            <person name="Krusor M."/>
            <person name="Yao A.I."/>
            <person name="Wu D."/>
            <person name="Madern D."/>
            <person name="Eisen J.A."/>
            <person name="Darling A.E."/>
            <person name="Facciotti M.T."/>
        </authorList>
    </citation>
    <scope>NUCLEOTIDE SEQUENCE [LARGE SCALE GENOMIC DNA]</scope>
    <source>
        <strain evidence="2 3">ATCC BAA-1512</strain>
    </source>
</reference>
<dbReference type="AlphaFoldDB" id="M0I4R8"/>
<protein>
    <recommendedName>
        <fullName evidence="1">DUF8103 domain-containing protein</fullName>
    </recommendedName>
</protein>
<keyword evidence="3" id="KW-1185">Reference proteome</keyword>
<gene>
    <name evidence="2" type="ORF">C440_16911</name>
</gene>
<dbReference type="Proteomes" id="UP000011550">
    <property type="component" value="Unassembled WGS sequence"/>
</dbReference>
<dbReference type="Pfam" id="PF26405">
    <property type="entry name" value="DUF8103"/>
    <property type="match status" value="1"/>
</dbReference>
<evidence type="ECO:0000313" key="2">
    <source>
        <dbReference type="EMBL" id="ELZ90379.1"/>
    </source>
</evidence>
<dbReference type="STRING" id="662479.C440_16911"/>
<proteinExistence type="predicted"/>
<accession>M0I4R8</accession>
<sequence>MDNRHEGKVAVLGELPDDDSIEWTITRALLSASDSTSRALESHLMQTQYHDYDCDERSTEQTRAHIDDAIDRHEQILEDLRFARDALEYR</sequence>
<comment type="caution">
    <text evidence="2">The sequence shown here is derived from an EMBL/GenBank/DDBJ whole genome shotgun (WGS) entry which is preliminary data.</text>
</comment>
<evidence type="ECO:0000313" key="3">
    <source>
        <dbReference type="Proteomes" id="UP000011550"/>
    </source>
</evidence>
<organism evidence="2 3">
    <name type="scientific">Haloferax mucosum ATCC BAA-1512</name>
    <dbReference type="NCBI Taxonomy" id="662479"/>
    <lineage>
        <taxon>Archaea</taxon>
        <taxon>Methanobacteriati</taxon>
        <taxon>Methanobacteriota</taxon>
        <taxon>Stenosarchaea group</taxon>
        <taxon>Halobacteria</taxon>
        <taxon>Halobacteriales</taxon>
        <taxon>Haloferacaceae</taxon>
        <taxon>Haloferax</taxon>
    </lineage>
</organism>
<dbReference type="PATRIC" id="fig|662479.7.peg.3434"/>
<name>M0I4R8_9EURY</name>
<dbReference type="EMBL" id="AOLN01000019">
    <property type="protein sequence ID" value="ELZ90379.1"/>
    <property type="molecule type" value="Genomic_DNA"/>
</dbReference>
<evidence type="ECO:0000259" key="1">
    <source>
        <dbReference type="Pfam" id="PF26405"/>
    </source>
</evidence>
<dbReference type="InterPro" id="IPR058416">
    <property type="entry name" value="DUF8103"/>
</dbReference>